<reference evidence="2" key="2">
    <citation type="submission" date="2020-09" db="EMBL/GenBank/DDBJ databases">
        <authorList>
            <person name="Sun Q."/>
            <person name="Kim S."/>
        </authorList>
    </citation>
    <scope>NUCLEOTIDE SEQUENCE</scope>
    <source>
        <strain evidence="2">KCTC 22169</strain>
    </source>
</reference>
<protein>
    <submittedName>
        <fullName evidence="2">N-acetyltransferase</fullName>
    </submittedName>
</protein>
<sequence length="177" mass="20384">MITTTRLILRKPKPEDAAAFFKVYSHREAMRYWSTPPHSDIEETVKVIENSIRGWETKDYYDFSIQLAQGQSVIGKAALHNIHKSSRRAEVGYLLSPDYWGQGYMKEAMTALIEHAFGALEMRRLEADIDPDNAASRALLERLSFRKEGELRERWEIGGKITDSHLYGLLARDWQGP</sequence>
<keyword evidence="3" id="KW-1185">Reference proteome</keyword>
<accession>A0A918NDY9</accession>
<dbReference type="InterPro" id="IPR051531">
    <property type="entry name" value="N-acetyltransferase"/>
</dbReference>
<dbReference type="Gene3D" id="3.40.630.30">
    <property type="match status" value="1"/>
</dbReference>
<dbReference type="InterPro" id="IPR000182">
    <property type="entry name" value="GNAT_dom"/>
</dbReference>
<feature type="domain" description="N-acetyltransferase" evidence="1">
    <location>
        <begin position="7"/>
        <end position="173"/>
    </location>
</feature>
<name>A0A918NDY9_9GAMM</name>
<evidence type="ECO:0000313" key="2">
    <source>
        <dbReference type="EMBL" id="GGX63307.1"/>
    </source>
</evidence>
<dbReference type="AlphaFoldDB" id="A0A918NDY9"/>
<dbReference type="CDD" id="cd04301">
    <property type="entry name" value="NAT_SF"/>
    <property type="match status" value="1"/>
</dbReference>
<evidence type="ECO:0000313" key="3">
    <source>
        <dbReference type="Proteomes" id="UP000626148"/>
    </source>
</evidence>
<comment type="caution">
    <text evidence="2">The sequence shown here is derived from an EMBL/GenBank/DDBJ whole genome shotgun (WGS) entry which is preliminary data.</text>
</comment>
<dbReference type="RefSeq" id="WP_189610869.1">
    <property type="nucleotide sequence ID" value="NZ_BMXR01000008.1"/>
</dbReference>
<gene>
    <name evidence="2" type="ORF">GCM10007392_34000</name>
</gene>
<dbReference type="EMBL" id="BMXR01000008">
    <property type="protein sequence ID" value="GGX63307.1"/>
    <property type="molecule type" value="Genomic_DNA"/>
</dbReference>
<organism evidence="2 3">
    <name type="scientific">Saccharospirillum salsuginis</name>
    <dbReference type="NCBI Taxonomy" id="418750"/>
    <lineage>
        <taxon>Bacteria</taxon>
        <taxon>Pseudomonadati</taxon>
        <taxon>Pseudomonadota</taxon>
        <taxon>Gammaproteobacteria</taxon>
        <taxon>Oceanospirillales</taxon>
        <taxon>Saccharospirillaceae</taxon>
        <taxon>Saccharospirillum</taxon>
    </lineage>
</organism>
<proteinExistence type="predicted"/>
<dbReference type="InterPro" id="IPR016181">
    <property type="entry name" value="Acyl_CoA_acyltransferase"/>
</dbReference>
<dbReference type="PROSITE" id="PS51186">
    <property type="entry name" value="GNAT"/>
    <property type="match status" value="1"/>
</dbReference>
<dbReference type="GO" id="GO:0016747">
    <property type="term" value="F:acyltransferase activity, transferring groups other than amino-acyl groups"/>
    <property type="evidence" value="ECO:0007669"/>
    <property type="project" value="InterPro"/>
</dbReference>
<dbReference type="SUPFAM" id="SSF55729">
    <property type="entry name" value="Acyl-CoA N-acyltransferases (Nat)"/>
    <property type="match status" value="1"/>
</dbReference>
<dbReference type="Proteomes" id="UP000626148">
    <property type="component" value="Unassembled WGS sequence"/>
</dbReference>
<reference evidence="2" key="1">
    <citation type="journal article" date="2014" name="Int. J. Syst. Evol. Microbiol.">
        <title>Complete genome sequence of Corynebacterium casei LMG S-19264T (=DSM 44701T), isolated from a smear-ripened cheese.</title>
        <authorList>
            <consortium name="US DOE Joint Genome Institute (JGI-PGF)"/>
            <person name="Walter F."/>
            <person name="Albersmeier A."/>
            <person name="Kalinowski J."/>
            <person name="Ruckert C."/>
        </authorList>
    </citation>
    <scope>NUCLEOTIDE SEQUENCE</scope>
    <source>
        <strain evidence="2">KCTC 22169</strain>
    </source>
</reference>
<dbReference type="Pfam" id="PF13302">
    <property type="entry name" value="Acetyltransf_3"/>
    <property type="match status" value="1"/>
</dbReference>
<evidence type="ECO:0000259" key="1">
    <source>
        <dbReference type="PROSITE" id="PS51186"/>
    </source>
</evidence>
<dbReference type="PANTHER" id="PTHR43792">
    <property type="entry name" value="GNAT FAMILY, PUTATIVE (AFU_ORTHOLOGUE AFUA_3G00765)-RELATED-RELATED"/>
    <property type="match status" value="1"/>
</dbReference>